<dbReference type="Proteomes" id="UP001494902">
    <property type="component" value="Unassembled WGS sequence"/>
</dbReference>
<name>A0ABV1KEI3_9PSEU</name>
<evidence type="ECO:0000256" key="1">
    <source>
        <dbReference type="SAM" id="MobiDB-lite"/>
    </source>
</evidence>
<organism evidence="3 4">
    <name type="scientific">Pseudonocardia nematodicida</name>
    <dbReference type="NCBI Taxonomy" id="1206997"/>
    <lineage>
        <taxon>Bacteria</taxon>
        <taxon>Bacillati</taxon>
        <taxon>Actinomycetota</taxon>
        <taxon>Actinomycetes</taxon>
        <taxon>Pseudonocardiales</taxon>
        <taxon>Pseudonocardiaceae</taxon>
        <taxon>Pseudonocardia</taxon>
    </lineage>
</organism>
<keyword evidence="2" id="KW-1133">Transmembrane helix</keyword>
<comment type="caution">
    <text evidence="3">The sequence shown here is derived from an EMBL/GenBank/DDBJ whole genome shotgun (WGS) entry which is preliminary data.</text>
</comment>
<proteinExistence type="predicted"/>
<dbReference type="RefSeq" id="WP_349299935.1">
    <property type="nucleotide sequence ID" value="NZ_JBEDNQ010000008.1"/>
</dbReference>
<sequence length="278" mass="28268">MTPGHDRAGGPGGRRRALLILTGAALLVLALLVGVIVSLTSMFTGDDPPNPDASETSAAAPAPDGASVGNGPQAEAALAGSAMLDLPVEAASPRTLSTRTAGPPIALPEPSEVVGTVVAAGFDSSEEGALAQLVELTKVGLSGGDPQTWAGAYASIAEAGAAPAEQTRVYRDLVDLRRGANMRQSGPLRAGMTMSWTPTSAMIKGSTDDGTYTVACVLGEFVADNNGRVINAGWGNCLPMRRVDDQWRVASGPTAAPAPSAWPGSDEAVAAGWREIQR</sequence>
<evidence type="ECO:0000256" key="2">
    <source>
        <dbReference type="SAM" id="Phobius"/>
    </source>
</evidence>
<feature type="region of interest" description="Disordered" evidence="1">
    <location>
        <begin position="47"/>
        <end position="72"/>
    </location>
</feature>
<reference evidence="3 4" key="1">
    <citation type="submission" date="2024-03" db="EMBL/GenBank/DDBJ databases">
        <title>Draft genome sequence of Pseudonocardia nematodicida JCM 31783.</title>
        <authorList>
            <person name="Butdee W."/>
            <person name="Duangmal K."/>
        </authorList>
    </citation>
    <scope>NUCLEOTIDE SEQUENCE [LARGE SCALE GENOMIC DNA]</scope>
    <source>
        <strain evidence="3 4">JCM 31783</strain>
    </source>
</reference>
<evidence type="ECO:0008006" key="5">
    <source>
        <dbReference type="Google" id="ProtNLM"/>
    </source>
</evidence>
<keyword evidence="2" id="KW-0472">Membrane</keyword>
<dbReference type="EMBL" id="JBEDNQ010000008">
    <property type="protein sequence ID" value="MEQ3552870.1"/>
    <property type="molecule type" value="Genomic_DNA"/>
</dbReference>
<accession>A0ABV1KEI3</accession>
<evidence type="ECO:0000313" key="4">
    <source>
        <dbReference type="Proteomes" id="UP001494902"/>
    </source>
</evidence>
<gene>
    <name evidence="3" type="ORF">WIS52_20580</name>
</gene>
<evidence type="ECO:0000313" key="3">
    <source>
        <dbReference type="EMBL" id="MEQ3552870.1"/>
    </source>
</evidence>
<protein>
    <recommendedName>
        <fullName evidence="5">Mce-associated membrane protein</fullName>
    </recommendedName>
</protein>
<feature type="transmembrane region" description="Helical" evidence="2">
    <location>
        <begin position="17"/>
        <end position="39"/>
    </location>
</feature>
<keyword evidence="4" id="KW-1185">Reference proteome</keyword>
<keyword evidence="2" id="KW-0812">Transmembrane</keyword>